<sequence>MDHKKEIKRQFKESKSVAGVYQIKNTQNQKVFLGSTLNLKTLNGKTFQLEMGSYPNKALQKEWTEFGKEAFVVEVLEELKPKEDDYTAPADALKKLEEKWLDKLQPYGDRGYN</sequence>
<organism evidence="2">
    <name type="scientific">Candidatus Atribacter allofermentans</name>
    <dbReference type="NCBI Taxonomy" id="1852833"/>
    <lineage>
        <taxon>Bacteria</taxon>
        <taxon>Pseudomonadati</taxon>
        <taxon>Atribacterota</taxon>
        <taxon>Atribacteria</taxon>
        <taxon>Atribacterales</taxon>
        <taxon>Atribacteraceae</taxon>
        <taxon>Atribacter</taxon>
    </lineage>
</organism>
<protein>
    <submittedName>
        <fullName evidence="2">GIY-YIG catalytic domain protein</fullName>
    </submittedName>
</protein>
<dbReference type="EMBL" id="MWBQ01000175">
    <property type="protein sequence ID" value="OQA55126.1"/>
    <property type="molecule type" value="Genomic_DNA"/>
</dbReference>
<gene>
    <name evidence="2" type="ORF">BWY41_01759</name>
</gene>
<accession>A0A1V5SKP2</accession>
<reference evidence="2" key="1">
    <citation type="submission" date="2017-02" db="EMBL/GenBank/DDBJ databases">
        <title>Delving into the versatile metabolic prowess of the omnipresent phylum Bacteroidetes.</title>
        <authorList>
            <person name="Nobu M.K."/>
            <person name="Mei R."/>
            <person name="Narihiro T."/>
            <person name="Kuroda K."/>
            <person name="Liu W.-T."/>
        </authorList>
    </citation>
    <scope>NUCLEOTIDE SEQUENCE</scope>
    <source>
        <strain evidence="2">ADurb.Bin276</strain>
    </source>
</reference>
<dbReference type="InterPro" id="IPR035901">
    <property type="entry name" value="GIY-YIG_endonuc_sf"/>
</dbReference>
<dbReference type="Pfam" id="PF01541">
    <property type="entry name" value="GIY-YIG"/>
    <property type="match status" value="1"/>
</dbReference>
<dbReference type="Gene3D" id="3.40.1440.10">
    <property type="entry name" value="GIY-YIG endonuclease"/>
    <property type="match status" value="1"/>
</dbReference>
<comment type="caution">
    <text evidence="2">The sequence shown here is derived from an EMBL/GenBank/DDBJ whole genome shotgun (WGS) entry which is preliminary data.</text>
</comment>
<name>A0A1V5SKP2_9BACT</name>
<dbReference type="CDD" id="cd10451">
    <property type="entry name" value="GIY-YIG_LuxR_like"/>
    <property type="match status" value="1"/>
</dbReference>
<evidence type="ECO:0000313" key="2">
    <source>
        <dbReference type="EMBL" id="OQA55126.1"/>
    </source>
</evidence>
<dbReference type="AlphaFoldDB" id="A0A1V5SKP2"/>
<proteinExistence type="predicted"/>
<dbReference type="SUPFAM" id="SSF82771">
    <property type="entry name" value="GIY-YIG endonuclease"/>
    <property type="match status" value="1"/>
</dbReference>
<evidence type="ECO:0000259" key="1">
    <source>
        <dbReference type="Pfam" id="PF01541"/>
    </source>
</evidence>
<dbReference type="Proteomes" id="UP000485569">
    <property type="component" value="Unassembled WGS sequence"/>
</dbReference>
<dbReference type="InterPro" id="IPR000305">
    <property type="entry name" value="GIY-YIG_endonuc"/>
</dbReference>
<feature type="domain" description="GIY-YIG" evidence="1">
    <location>
        <begin position="19"/>
        <end position="113"/>
    </location>
</feature>